<reference evidence="1" key="1">
    <citation type="submission" date="2018-02" db="EMBL/GenBank/DDBJ databases">
        <title>Rhizophora mucronata_Transcriptome.</title>
        <authorList>
            <person name="Meera S.P."/>
            <person name="Sreeshan A."/>
            <person name="Augustine A."/>
        </authorList>
    </citation>
    <scope>NUCLEOTIDE SEQUENCE</scope>
    <source>
        <tissue evidence="1">Leaf</tissue>
    </source>
</reference>
<name>A0A2P2Q7P6_RHIMU</name>
<sequence length="25" mass="2948">MMPLESYPLQGRVEASFILHRMIDL</sequence>
<dbReference type="EMBL" id="GGEC01082532">
    <property type="protein sequence ID" value="MBX63016.1"/>
    <property type="molecule type" value="Transcribed_RNA"/>
</dbReference>
<organism evidence="1">
    <name type="scientific">Rhizophora mucronata</name>
    <name type="common">Asiatic mangrove</name>
    <dbReference type="NCBI Taxonomy" id="61149"/>
    <lineage>
        <taxon>Eukaryota</taxon>
        <taxon>Viridiplantae</taxon>
        <taxon>Streptophyta</taxon>
        <taxon>Embryophyta</taxon>
        <taxon>Tracheophyta</taxon>
        <taxon>Spermatophyta</taxon>
        <taxon>Magnoliopsida</taxon>
        <taxon>eudicotyledons</taxon>
        <taxon>Gunneridae</taxon>
        <taxon>Pentapetalae</taxon>
        <taxon>rosids</taxon>
        <taxon>fabids</taxon>
        <taxon>Malpighiales</taxon>
        <taxon>Rhizophoraceae</taxon>
        <taxon>Rhizophora</taxon>
    </lineage>
</organism>
<proteinExistence type="predicted"/>
<evidence type="ECO:0000313" key="1">
    <source>
        <dbReference type="EMBL" id="MBX63016.1"/>
    </source>
</evidence>
<protein>
    <submittedName>
        <fullName evidence="1">Uncharacterized protein</fullName>
    </submittedName>
</protein>
<accession>A0A2P2Q7P6</accession>
<dbReference type="AlphaFoldDB" id="A0A2P2Q7P6"/>